<keyword evidence="2" id="KW-1133">Transmembrane helix</keyword>
<keyword evidence="6" id="KW-1185">Reference proteome</keyword>
<reference evidence="5 6" key="1">
    <citation type="journal article" date="2021" name="Mar. Drugs">
        <title>Genome Reduction and Secondary Metabolism of the Marine Sponge-Associated Cyanobacterium Leptothoe.</title>
        <authorList>
            <person name="Konstantinou D."/>
            <person name="Popin R.V."/>
            <person name="Fewer D.P."/>
            <person name="Sivonen K."/>
            <person name="Gkelis S."/>
        </authorList>
    </citation>
    <scope>NUCLEOTIDE SEQUENCE [LARGE SCALE GENOMIC DNA]</scope>
    <source>
        <strain evidence="5 6">TAU-MAC 1615</strain>
    </source>
</reference>
<keyword evidence="2" id="KW-0472">Membrane</keyword>
<evidence type="ECO:0000313" key="5">
    <source>
        <dbReference type="EMBL" id="MBT9313377.1"/>
    </source>
</evidence>
<evidence type="ECO:0000256" key="1">
    <source>
        <dbReference type="SAM" id="Coils"/>
    </source>
</evidence>
<keyword evidence="2" id="KW-0812">Transmembrane</keyword>
<feature type="signal peptide" evidence="3">
    <location>
        <begin position="1"/>
        <end position="21"/>
    </location>
</feature>
<feature type="chain" id="PRO_5046425866" evidence="3">
    <location>
        <begin position="22"/>
        <end position="299"/>
    </location>
</feature>
<evidence type="ECO:0000313" key="6">
    <source>
        <dbReference type="Proteomes" id="UP001196661"/>
    </source>
</evidence>
<comment type="caution">
    <text evidence="5">The sequence shown here is derived from an EMBL/GenBank/DDBJ whole genome shotgun (WGS) entry which is preliminary data.</text>
</comment>
<keyword evidence="1" id="KW-0175">Coiled coil</keyword>
<evidence type="ECO:0000259" key="4">
    <source>
        <dbReference type="Pfam" id="PF14257"/>
    </source>
</evidence>
<feature type="transmembrane region" description="Helical" evidence="2">
    <location>
        <begin position="268"/>
        <end position="290"/>
    </location>
</feature>
<name>A0ABS5Y6B0_9CYAN</name>
<keyword evidence="3" id="KW-0732">Signal</keyword>
<accession>A0ABS5Y6B0</accession>
<feature type="domain" description="DUF4349" evidence="4">
    <location>
        <begin position="78"/>
        <end position="289"/>
    </location>
</feature>
<dbReference type="Proteomes" id="UP001196661">
    <property type="component" value="Unassembled WGS sequence"/>
</dbReference>
<dbReference type="EMBL" id="JADOER010000012">
    <property type="protein sequence ID" value="MBT9313377.1"/>
    <property type="molecule type" value="Genomic_DNA"/>
</dbReference>
<evidence type="ECO:0000256" key="2">
    <source>
        <dbReference type="SAM" id="Phobius"/>
    </source>
</evidence>
<gene>
    <name evidence="5" type="ORF">IXB28_14265</name>
</gene>
<proteinExistence type="predicted"/>
<dbReference type="RefSeq" id="WP_215619261.1">
    <property type="nucleotide sequence ID" value="NZ_JADOER010000012.1"/>
</dbReference>
<feature type="coiled-coil region" evidence="1">
    <location>
        <begin position="156"/>
        <end position="220"/>
    </location>
</feature>
<evidence type="ECO:0000256" key="3">
    <source>
        <dbReference type="SAM" id="SignalP"/>
    </source>
</evidence>
<protein>
    <submittedName>
        <fullName evidence="5">DUF4349 domain-containing protein</fullName>
    </submittedName>
</protein>
<dbReference type="PROSITE" id="PS51257">
    <property type="entry name" value="PROKAR_LIPOPROTEIN"/>
    <property type="match status" value="1"/>
</dbReference>
<dbReference type="InterPro" id="IPR025645">
    <property type="entry name" value="DUF4349"/>
</dbReference>
<dbReference type="Pfam" id="PF14257">
    <property type="entry name" value="DUF4349"/>
    <property type="match status" value="1"/>
</dbReference>
<sequence length="299" mass="32242">MRSKLAVIVAVVSLVSCGATHEFSSGDISTKAGSSVESAAESANILTDQPNELVAMEADASSPAAPPQDPAVIAGQPQLIKQAQLNLLVDSVDDSLKKASQQIRTHQGDILDLQDNHIEDVQRTAYLRIRVPQAKLDQLLAELAALGSIQQQGLSAEDVSTQLVDAQARLRNLQKSEESLLKIMERSGEISHVLDVSRELSRVREQIEQIDARVQNLQTQVRYSTIDLTLAAAVAPQPIGRPLGETIGSTWQDATQSVGELTVGLMQLGLWLLAYSPYLLVIAIAGAVGYRTLRRRPSA</sequence>
<organism evidence="5 6">
    <name type="scientific">Leptothoe kymatousa TAU-MAC 1615</name>
    <dbReference type="NCBI Taxonomy" id="2364775"/>
    <lineage>
        <taxon>Bacteria</taxon>
        <taxon>Bacillati</taxon>
        <taxon>Cyanobacteriota</taxon>
        <taxon>Cyanophyceae</taxon>
        <taxon>Nodosilineales</taxon>
        <taxon>Cymatolegaceae</taxon>
        <taxon>Leptothoe</taxon>
        <taxon>Leptothoe kymatousa</taxon>
    </lineage>
</organism>